<keyword evidence="3" id="KW-1185">Reference proteome</keyword>
<name>A0AAN9GFX9_9CAEN</name>
<feature type="domain" description="P2X purinoreceptor 7 intracellular" evidence="1">
    <location>
        <begin position="5"/>
        <end position="95"/>
    </location>
</feature>
<reference evidence="2 3" key="1">
    <citation type="submission" date="2024-02" db="EMBL/GenBank/DDBJ databases">
        <title>Chromosome-scale genome assembly of the rough periwinkle Littorina saxatilis.</title>
        <authorList>
            <person name="De Jode A."/>
            <person name="Faria R."/>
            <person name="Formenti G."/>
            <person name="Sims Y."/>
            <person name="Smith T.P."/>
            <person name="Tracey A."/>
            <person name="Wood J.M.D."/>
            <person name="Zagrodzka Z.B."/>
            <person name="Johannesson K."/>
            <person name="Butlin R.K."/>
            <person name="Leder E.H."/>
        </authorList>
    </citation>
    <scope>NUCLEOTIDE SEQUENCE [LARGE SCALE GENOMIC DNA]</scope>
    <source>
        <strain evidence="2">Snail1</strain>
        <tissue evidence="2">Muscle</tissue>
    </source>
</reference>
<evidence type="ECO:0000259" key="1">
    <source>
        <dbReference type="Pfam" id="PF20478"/>
    </source>
</evidence>
<organism evidence="2 3">
    <name type="scientific">Littorina saxatilis</name>
    <dbReference type="NCBI Taxonomy" id="31220"/>
    <lineage>
        <taxon>Eukaryota</taxon>
        <taxon>Metazoa</taxon>
        <taxon>Spiralia</taxon>
        <taxon>Lophotrochozoa</taxon>
        <taxon>Mollusca</taxon>
        <taxon>Gastropoda</taxon>
        <taxon>Caenogastropoda</taxon>
        <taxon>Littorinimorpha</taxon>
        <taxon>Littorinoidea</taxon>
        <taxon>Littorinidae</taxon>
        <taxon>Littorina</taxon>
    </lineage>
</organism>
<dbReference type="InterPro" id="IPR046815">
    <property type="entry name" value="P2RX7_C"/>
</dbReference>
<evidence type="ECO:0000313" key="2">
    <source>
        <dbReference type="EMBL" id="KAK7105335.1"/>
    </source>
</evidence>
<proteinExistence type="predicted"/>
<accession>A0AAN9GFX9</accession>
<protein>
    <recommendedName>
        <fullName evidence="1">P2X purinoreceptor 7 intracellular domain-containing protein</fullName>
    </recommendedName>
</protein>
<dbReference type="AlphaFoldDB" id="A0AAN9GFX9"/>
<sequence length="117" mass="13576">MPSECERICCGKTPCLSTTQDFETSVLDRVKAWDPEDHQLLHGDVNETKRKKAYKLFTLWKHGHAAKGEKYPVYSCCVWAVRDLIPDKNGKYTGFVKGTKISFEMDDWDQKWESQKS</sequence>
<dbReference type="EMBL" id="JBAMIC010000007">
    <property type="protein sequence ID" value="KAK7105335.1"/>
    <property type="molecule type" value="Genomic_DNA"/>
</dbReference>
<comment type="caution">
    <text evidence="2">The sequence shown here is derived from an EMBL/GenBank/DDBJ whole genome shotgun (WGS) entry which is preliminary data.</text>
</comment>
<dbReference type="PANTHER" id="PTHR36981">
    <property type="entry name" value="ZGC:195170"/>
    <property type="match status" value="1"/>
</dbReference>
<gene>
    <name evidence="2" type="ORF">V1264_016733</name>
</gene>
<dbReference type="Pfam" id="PF20478">
    <property type="entry name" value="P2RX7_C"/>
    <property type="match status" value="1"/>
</dbReference>
<evidence type="ECO:0000313" key="3">
    <source>
        <dbReference type="Proteomes" id="UP001374579"/>
    </source>
</evidence>
<dbReference type="PANTHER" id="PTHR36981:SF3">
    <property type="entry name" value="UBIQUITIN-LIKE PROTEASE FAMILY PROFILE DOMAIN-CONTAINING PROTEIN"/>
    <property type="match status" value="1"/>
</dbReference>
<dbReference type="Proteomes" id="UP001374579">
    <property type="component" value="Unassembled WGS sequence"/>
</dbReference>